<keyword evidence="1 6" id="KW-0409">Iron storage</keyword>
<feature type="binding site" evidence="5">
    <location>
        <position position="126"/>
    </location>
    <ligand>
        <name>Fe cation</name>
        <dbReference type="ChEBI" id="CHEBI:24875"/>
        <label>1</label>
    </ligand>
</feature>
<evidence type="ECO:0000313" key="8">
    <source>
        <dbReference type="EMBL" id="MBA5244981.1"/>
    </source>
</evidence>
<keyword evidence="9" id="KW-1185">Reference proteome</keyword>
<dbReference type="EMBL" id="JACDTZ010000001">
    <property type="protein sequence ID" value="MBA5244981.1"/>
    <property type="molecule type" value="Genomic_DNA"/>
</dbReference>
<dbReference type="GO" id="GO:0008198">
    <property type="term" value="F:ferrous iron binding"/>
    <property type="evidence" value="ECO:0007669"/>
    <property type="project" value="TreeGrafter"/>
</dbReference>
<dbReference type="InterPro" id="IPR008331">
    <property type="entry name" value="Ferritin_DPS_dom"/>
</dbReference>
<keyword evidence="4 5" id="KW-0408">Iron</keyword>
<dbReference type="Pfam" id="PF00210">
    <property type="entry name" value="Ferritin"/>
    <property type="match status" value="1"/>
</dbReference>
<feature type="binding site" evidence="5">
    <location>
        <position position="49"/>
    </location>
    <ligand>
        <name>Fe cation</name>
        <dbReference type="ChEBI" id="CHEBI:24875"/>
        <label>1</label>
    </ligand>
</feature>
<gene>
    <name evidence="8" type="ORF">H0193_09230</name>
</gene>
<dbReference type="InterPro" id="IPR009078">
    <property type="entry name" value="Ferritin-like_SF"/>
</dbReference>
<feature type="domain" description="Ferritin-like diiron" evidence="7">
    <location>
        <begin position="1"/>
        <end position="144"/>
    </location>
</feature>
<evidence type="ECO:0000313" key="9">
    <source>
        <dbReference type="Proteomes" id="UP000523682"/>
    </source>
</evidence>
<dbReference type="Proteomes" id="UP000523682">
    <property type="component" value="Unassembled WGS sequence"/>
</dbReference>
<dbReference type="GO" id="GO:0005829">
    <property type="term" value="C:cytosol"/>
    <property type="evidence" value="ECO:0007669"/>
    <property type="project" value="TreeGrafter"/>
</dbReference>
<dbReference type="PANTHER" id="PTHR11431:SF127">
    <property type="entry name" value="BACTERIAL NON-HEME FERRITIN"/>
    <property type="match status" value="1"/>
</dbReference>
<dbReference type="RefSeq" id="WP_181889678.1">
    <property type="nucleotide sequence ID" value="NZ_CAUPJD010000021.1"/>
</dbReference>
<accession>A0A7W2EC29</accession>
<dbReference type="Gene3D" id="1.20.1260.10">
    <property type="match status" value="1"/>
</dbReference>
<dbReference type="GO" id="GO:0006826">
    <property type="term" value="P:iron ion transport"/>
    <property type="evidence" value="ECO:0007669"/>
    <property type="project" value="InterPro"/>
</dbReference>
<evidence type="ECO:0000256" key="4">
    <source>
        <dbReference type="ARBA" id="ARBA00023004"/>
    </source>
</evidence>
<evidence type="ECO:0000256" key="3">
    <source>
        <dbReference type="ARBA" id="ARBA00023002"/>
    </source>
</evidence>
<keyword evidence="3" id="KW-0560">Oxidoreductase</keyword>
<name>A0A7W2EC29_9CORY</name>
<evidence type="ECO:0000256" key="1">
    <source>
        <dbReference type="ARBA" id="ARBA00022434"/>
    </source>
</evidence>
<feature type="binding site" evidence="5">
    <location>
        <position position="16"/>
    </location>
    <ligand>
        <name>Fe cation</name>
        <dbReference type="ChEBI" id="CHEBI:24875"/>
        <label>1</label>
    </ligand>
</feature>
<evidence type="ECO:0000256" key="6">
    <source>
        <dbReference type="RuleBase" id="RU361145"/>
    </source>
</evidence>
<dbReference type="CDD" id="cd01055">
    <property type="entry name" value="Nonheme_Ferritin"/>
    <property type="match status" value="1"/>
</dbReference>
<evidence type="ECO:0000256" key="5">
    <source>
        <dbReference type="PIRSR" id="PIRSR601519-1"/>
    </source>
</evidence>
<dbReference type="SUPFAM" id="SSF47240">
    <property type="entry name" value="Ferritin-like"/>
    <property type="match status" value="1"/>
</dbReference>
<dbReference type="InterPro" id="IPR012347">
    <property type="entry name" value="Ferritin-like"/>
</dbReference>
<feature type="binding site" evidence="5">
    <location>
        <position position="52"/>
    </location>
    <ligand>
        <name>Fe cation</name>
        <dbReference type="ChEBI" id="CHEBI:24875"/>
        <label>1</label>
    </ligand>
</feature>
<dbReference type="InterPro" id="IPR001519">
    <property type="entry name" value="Ferritin"/>
</dbReference>
<proteinExistence type="predicted"/>
<dbReference type="PROSITE" id="PS50905">
    <property type="entry name" value="FERRITIN_LIKE"/>
    <property type="match status" value="1"/>
</dbReference>
<evidence type="ECO:0000259" key="7">
    <source>
        <dbReference type="PROSITE" id="PS50905"/>
    </source>
</evidence>
<sequence>MDQQLKDAINQQVTEEYAAAYTYRHLANEMDALSFPGLCQWFVAQAKEECEHALKFAQHLIDRGERVVPKTIEINAPEINTPRQAFEAALAHERKVSEQIRTITRLADEVGDLESRALLNWFLNEQVEEEATVGEILDQLNLVGDDGSGLLRIDARLGNRDIATPSA</sequence>
<dbReference type="GO" id="GO:0006879">
    <property type="term" value="P:intracellular iron ion homeostasis"/>
    <property type="evidence" value="ECO:0007669"/>
    <property type="project" value="UniProtKB-KW"/>
</dbReference>
<evidence type="ECO:0000256" key="2">
    <source>
        <dbReference type="ARBA" id="ARBA00022723"/>
    </source>
</evidence>
<feature type="binding site" evidence="5">
    <location>
        <position position="93"/>
    </location>
    <ligand>
        <name>Fe cation</name>
        <dbReference type="ChEBI" id="CHEBI:24875"/>
        <label>1</label>
    </ligand>
</feature>
<organism evidence="8 9">
    <name type="scientific">Corynebacterium haemomassiliense</name>
    <dbReference type="NCBI Taxonomy" id="2754726"/>
    <lineage>
        <taxon>Bacteria</taxon>
        <taxon>Bacillati</taxon>
        <taxon>Actinomycetota</taxon>
        <taxon>Actinomycetes</taxon>
        <taxon>Mycobacteriales</taxon>
        <taxon>Corynebacteriaceae</taxon>
        <taxon>Corynebacterium</taxon>
    </lineage>
</organism>
<keyword evidence="2 5" id="KW-0479">Metal-binding</keyword>
<protein>
    <recommendedName>
        <fullName evidence="6">Ferritin</fullName>
    </recommendedName>
</protein>
<dbReference type="GO" id="GO:0004322">
    <property type="term" value="F:ferroxidase activity"/>
    <property type="evidence" value="ECO:0007669"/>
    <property type="project" value="TreeGrafter"/>
</dbReference>
<dbReference type="InterPro" id="IPR009040">
    <property type="entry name" value="Ferritin-like_diiron"/>
</dbReference>
<dbReference type="PANTHER" id="PTHR11431">
    <property type="entry name" value="FERRITIN"/>
    <property type="match status" value="1"/>
</dbReference>
<dbReference type="InterPro" id="IPR041719">
    <property type="entry name" value="Ferritin_prok"/>
</dbReference>
<dbReference type="GO" id="GO:0008199">
    <property type="term" value="F:ferric iron binding"/>
    <property type="evidence" value="ECO:0007669"/>
    <property type="project" value="InterPro"/>
</dbReference>
<reference evidence="8 9" key="1">
    <citation type="submission" date="2020-07" db="EMBL/GenBank/DDBJ databases">
        <title>Draft genome and description of Corynebacterium haemomassiliense strain Marseile-Q3615 sp. nov.</title>
        <authorList>
            <person name="Boxberger M."/>
            <person name="La Scola B."/>
        </authorList>
    </citation>
    <scope>NUCLEOTIDE SEQUENCE [LARGE SCALE GENOMIC DNA]</scope>
    <source>
        <strain evidence="8 9">Marseille-Q3615</strain>
    </source>
</reference>
<dbReference type="AlphaFoldDB" id="A0A7W2EC29"/>
<comment type="caution">
    <text evidence="8">The sequence shown here is derived from an EMBL/GenBank/DDBJ whole genome shotgun (WGS) entry which is preliminary data.</text>
</comment>